<organism evidence="7">
    <name type="scientific">marine sediment metagenome</name>
    <dbReference type="NCBI Taxonomy" id="412755"/>
    <lineage>
        <taxon>unclassified sequences</taxon>
        <taxon>metagenomes</taxon>
        <taxon>ecological metagenomes</taxon>
    </lineage>
</organism>
<evidence type="ECO:0000256" key="1">
    <source>
        <dbReference type="ARBA" id="ARBA00004141"/>
    </source>
</evidence>
<name>X1MS75_9ZZZZ</name>
<sequence>KSSISIGNAVGSNIFNILLVLGIASMITPIVIEKNLLIVEYPIMIGFSLLLLPFARSRFTLTRIEGLIFLLGYGAFIARLFL</sequence>
<feature type="transmembrane region" description="Helical" evidence="5">
    <location>
        <begin position="64"/>
        <end position="81"/>
    </location>
</feature>
<dbReference type="InterPro" id="IPR004837">
    <property type="entry name" value="NaCa_Exmemb"/>
</dbReference>
<keyword evidence="4 5" id="KW-0472">Membrane</keyword>
<dbReference type="AlphaFoldDB" id="X1MS75"/>
<keyword evidence="3 5" id="KW-1133">Transmembrane helix</keyword>
<evidence type="ECO:0000256" key="2">
    <source>
        <dbReference type="ARBA" id="ARBA00022692"/>
    </source>
</evidence>
<dbReference type="GO" id="GO:0055085">
    <property type="term" value="P:transmembrane transport"/>
    <property type="evidence" value="ECO:0007669"/>
    <property type="project" value="InterPro"/>
</dbReference>
<feature type="transmembrane region" description="Helical" evidence="5">
    <location>
        <begin position="38"/>
        <end position="55"/>
    </location>
</feature>
<feature type="domain" description="Sodium/calcium exchanger membrane region" evidence="6">
    <location>
        <begin position="2"/>
        <end position="80"/>
    </location>
</feature>
<reference evidence="7" key="1">
    <citation type="journal article" date="2014" name="Front. Microbiol.">
        <title>High frequency of phylogenetically diverse reductive dehalogenase-homologous genes in deep subseafloor sedimentary metagenomes.</title>
        <authorList>
            <person name="Kawai M."/>
            <person name="Futagami T."/>
            <person name="Toyoda A."/>
            <person name="Takaki Y."/>
            <person name="Nishi S."/>
            <person name="Hori S."/>
            <person name="Arai W."/>
            <person name="Tsubouchi T."/>
            <person name="Morono Y."/>
            <person name="Uchiyama I."/>
            <person name="Ito T."/>
            <person name="Fujiyama A."/>
            <person name="Inagaki F."/>
            <person name="Takami H."/>
        </authorList>
    </citation>
    <scope>NUCLEOTIDE SEQUENCE</scope>
    <source>
        <strain evidence="7">Expedition CK06-06</strain>
    </source>
</reference>
<evidence type="ECO:0000313" key="7">
    <source>
        <dbReference type="EMBL" id="GAI17525.1"/>
    </source>
</evidence>
<gene>
    <name evidence="7" type="ORF">S06H3_11699</name>
</gene>
<evidence type="ECO:0000256" key="4">
    <source>
        <dbReference type="ARBA" id="ARBA00023136"/>
    </source>
</evidence>
<feature type="non-terminal residue" evidence="7">
    <location>
        <position position="1"/>
    </location>
</feature>
<comment type="caution">
    <text evidence="7">The sequence shown here is derived from an EMBL/GenBank/DDBJ whole genome shotgun (WGS) entry which is preliminary data.</text>
</comment>
<dbReference type="GO" id="GO:0016020">
    <property type="term" value="C:membrane"/>
    <property type="evidence" value="ECO:0007669"/>
    <property type="project" value="UniProtKB-SubCell"/>
</dbReference>
<proteinExistence type="predicted"/>
<protein>
    <recommendedName>
        <fullName evidence="6">Sodium/calcium exchanger membrane region domain-containing protein</fullName>
    </recommendedName>
</protein>
<accession>X1MS75</accession>
<evidence type="ECO:0000256" key="3">
    <source>
        <dbReference type="ARBA" id="ARBA00022989"/>
    </source>
</evidence>
<evidence type="ECO:0000256" key="5">
    <source>
        <dbReference type="SAM" id="Phobius"/>
    </source>
</evidence>
<dbReference type="Gene3D" id="1.20.1420.30">
    <property type="entry name" value="NCX, central ion-binding region"/>
    <property type="match status" value="1"/>
</dbReference>
<comment type="subcellular location">
    <subcellularLocation>
        <location evidence="1">Membrane</location>
        <topology evidence="1">Multi-pass membrane protein</topology>
    </subcellularLocation>
</comment>
<dbReference type="Pfam" id="PF01699">
    <property type="entry name" value="Na_Ca_ex"/>
    <property type="match status" value="1"/>
</dbReference>
<dbReference type="InterPro" id="IPR044880">
    <property type="entry name" value="NCX_ion-bd_dom_sf"/>
</dbReference>
<evidence type="ECO:0000259" key="6">
    <source>
        <dbReference type="Pfam" id="PF01699"/>
    </source>
</evidence>
<dbReference type="EMBL" id="BARV01005763">
    <property type="protein sequence ID" value="GAI17525.1"/>
    <property type="molecule type" value="Genomic_DNA"/>
</dbReference>
<feature type="transmembrane region" description="Helical" evidence="5">
    <location>
        <begin position="12"/>
        <end position="32"/>
    </location>
</feature>
<keyword evidence="2 5" id="KW-0812">Transmembrane</keyword>